<reference evidence="10 11" key="1">
    <citation type="submission" date="2020-11" db="EMBL/GenBank/DDBJ databases">
        <title>Fusibacter basophilias sp. nov.</title>
        <authorList>
            <person name="Qiu D."/>
        </authorList>
    </citation>
    <scope>NUCLEOTIDE SEQUENCE [LARGE SCALE GENOMIC DNA]</scope>
    <source>
        <strain evidence="10 11">Q10-2</strain>
    </source>
</reference>
<evidence type="ECO:0000313" key="11">
    <source>
        <dbReference type="Proteomes" id="UP000614200"/>
    </source>
</evidence>
<keyword evidence="4" id="KW-0997">Cell inner membrane</keyword>
<dbReference type="InterPro" id="IPR024989">
    <property type="entry name" value="MFS_assoc_dom"/>
</dbReference>
<dbReference type="PANTHER" id="PTHR23522">
    <property type="entry name" value="BLL5896 PROTEIN"/>
    <property type="match status" value="1"/>
</dbReference>
<proteinExistence type="predicted"/>
<keyword evidence="5 8" id="KW-0812">Transmembrane</keyword>
<dbReference type="Gene3D" id="1.20.1250.20">
    <property type="entry name" value="MFS general substrate transporter like domains"/>
    <property type="match status" value="2"/>
</dbReference>
<feature type="transmembrane region" description="Helical" evidence="8">
    <location>
        <begin position="41"/>
        <end position="63"/>
    </location>
</feature>
<organism evidence="10 11">
    <name type="scientific">Fusibacter ferrireducens</name>
    <dbReference type="NCBI Taxonomy" id="2785058"/>
    <lineage>
        <taxon>Bacteria</taxon>
        <taxon>Bacillati</taxon>
        <taxon>Bacillota</taxon>
        <taxon>Clostridia</taxon>
        <taxon>Eubacteriales</taxon>
        <taxon>Eubacteriales Family XII. Incertae Sedis</taxon>
        <taxon>Fusibacter</taxon>
    </lineage>
</organism>
<keyword evidence="7 8" id="KW-0472">Membrane</keyword>
<feature type="transmembrane region" description="Helical" evidence="8">
    <location>
        <begin position="302"/>
        <end position="324"/>
    </location>
</feature>
<dbReference type="RefSeq" id="WP_194703259.1">
    <property type="nucleotide sequence ID" value="NZ_JADKNH010000012.1"/>
</dbReference>
<evidence type="ECO:0000256" key="1">
    <source>
        <dbReference type="ARBA" id="ARBA00004429"/>
    </source>
</evidence>
<feature type="transmembrane region" description="Helical" evidence="8">
    <location>
        <begin position="75"/>
        <end position="95"/>
    </location>
</feature>
<feature type="transmembrane region" description="Helical" evidence="8">
    <location>
        <begin position="166"/>
        <end position="185"/>
    </location>
</feature>
<protein>
    <submittedName>
        <fullName evidence="10">MFS transporter</fullName>
    </submittedName>
</protein>
<keyword evidence="6 8" id="KW-1133">Transmembrane helix</keyword>
<evidence type="ECO:0000256" key="6">
    <source>
        <dbReference type="ARBA" id="ARBA00022989"/>
    </source>
</evidence>
<feature type="transmembrane region" description="Helical" evidence="8">
    <location>
        <begin position="253"/>
        <end position="270"/>
    </location>
</feature>
<feature type="transmembrane region" description="Helical" evidence="8">
    <location>
        <begin position="101"/>
        <end position="126"/>
    </location>
</feature>
<keyword evidence="2" id="KW-0813">Transport</keyword>
<feature type="domain" description="Major facilitator superfamily (MFS) profile" evidence="9">
    <location>
        <begin position="201"/>
        <end position="395"/>
    </location>
</feature>
<evidence type="ECO:0000256" key="4">
    <source>
        <dbReference type="ARBA" id="ARBA00022519"/>
    </source>
</evidence>
<dbReference type="InterPro" id="IPR020846">
    <property type="entry name" value="MFS_dom"/>
</dbReference>
<comment type="subcellular location">
    <subcellularLocation>
        <location evidence="1">Cell inner membrane</location>
        <topology evidence="1">Multi-pass membrane protein</topology>
    </subcellularLocation>
</comment>
<evidence type="ECO:0000256" key="2">
    <source>
        <dbReference type="ARBA" id="ARBA00022448"/>
    </source>
</evidence>
<keyword evidence="11" id="KW-1185">Reference proteome</keyword>
<evidence type="ECO:0000256" key="3">
    <source>
        <dbReference type="ARBA" id="ARBA00022475"/>
    </source>
</evidence>
<evidence type="ECO:0000256" key="7">
    <source>
        <dbReference type="ARBA" id="ARBA00023136"/>
    </source>
</evidence>
<feature type="transmembrane region" description="Helical" evidence="8">
    <location>
        <begin position="138"/>
        <end position="160"/>
    </location>
</feature>
<feature type="transmembrane region" description="Helical" evidence="8">
    <location>
        <begin position="12"/>
        <end position="29"/>
    </location>
</feature>
<keyword evidence="3" id="KW-1003">Cell membrane</keyword>
<feature type="transmembrane region" description="Helical" evidence="8">
    <location>
        <begin position="216"/>
        <end position="241"/>
    </location>
</feature>
<gene>
    <name evidence="10" type="ORF">ISU02_18110</name>
</gene>
<dbReference type="PANTHER" id="PTHR23522:SF10">
    <property type="entry name" value="3-PHENYLPROPIONIC ACID TRANSPORTER-RELATED"/>
    <property type="match status" value="1"/>
</dbReference>
<dbReference type="PROSITE" id="PS50850">
    <property type="entry name" value="MFS"/>
    <property type="match status" value="1"/>
</dbReference>
<sequence length="395" mass="42704">MILKGTKTSTKLMMLQFVYYVSLATLYSYTVNILTDMGYGAFWAGILRTSMAAAAILSQAFRGYIADTFIPVKKLIIAMLSASAILSIFLLPKIALMGNPLYFVIAVTIVSFLDYTNSVDLDVWAVSLIESEKSGDFGYVRSGGSAGYALASLVFGFVIVRFGTGILYDCHAAFLLLTVIIAFSIKGIPCKNSKKENVDTILMTSAIGLLIKNRKFVHIVFAASLMFFAMGPVSSFLYLYIVQAGGDSSHLGIAWVIASVAQIISMSISSKFIRRGVSAPVVLCVALILGSVRAFTLYFPTGIWIIIILMVFHGFSYGGFTRVYTEYVSGIVPKNIVTTATTLGSAFAIGVGGMSGSLVGSFMIDFAGLNNYALLCGFIYILSMFVMWPDVRKGL</sequence>
<evidence type="ECO:0000256" key="8">
    <source>
        <dbReference type="SAM" id="Phobius"/>
    </source>
</evidence>
<dbReference type="EMBL" id="JADKNH010000012">
    <property type="protein sequence ID" value="MBF4695018.1"/>
    <property type="molecule type" value="Genomic_DNA"/>
</dbReference>
<feature type="transmembrane region" description="Helical" evidence="8">
    <location>
        <begin position="336"/>
        <end position="363"/>
    </location>
</feature>
<dbReference type="SUPFAM" id="SSF103473">
    <property type="entry name" value="MFS general substrate transporter"/>
    <property type="match status" value="1"/>
</dbReference>
<comment type="caution">
    <text evidence="10">The sequence shown here is derived from an EMBL/GenBank/DDBJ whole genome shotgun (WGS) entry which is preliminary data.</text>
</comment>
<dbReference type="Pfam" id="PF12832">
    <property type="entry name" value="MFS_1_like"/>
    <property type="match status" value="1"/>
</dbReference>
<name>A0ABR9ZX33_9FIRM</name>
<evidence type="ECO:0000256" key="5">
    <source>
        <dbReference type="ARBA" id="ARBA00022692"/>
    </source>
</evidence>
<feature type="transmembrane region" description="Helical" evidence="8">
    <location>
        <begin position="369"/>
        <end position="388"/>
    </location>
</feature>
<evidence type="ECO:0000259" key="9">
    <source>
        <dbReference type="PROSITE" id="PS50850"/>
    </source>
</evidence>
<dbReference type="InterPro" id="IPR036259">
    <property type="entry name" value="MFS_trans_sf"/>
</dbReference>
<accession>A0ABR9ZX33</accession>
<evidence type="ECO:0000313" key="10">
    <source>
        <dbReference type="EMBL" id="MBF4695018.1"/>
    </source>
</evidence>
<dbReference type="Proteomes" id="UP000614200">
    <property type="component" value="Unassembled WGS sequence"/>
</dbReference>